<gene>
    <name evidence="3" type="ORF">WJX73_004488</name>
</gene>
<feature type="transmembrane region" description="Helical" evidence="2">
    <location>
        <begin position="1187"/>
        <end position="1211"/>
    </location>
</feature>
<name>A0AAW1PIN5_9CHLO</name>
<accession>A0AAW1PIN5</accession>
<keyword evidence="2" id="KW-0472">Membrane</keyword>
<sequence length="1257" mass="131716">MTMAPPTAYGADGPWGPVIGLVGSEETGFITMGYTGPDATVAQCPADQVIVGLKAAGASLGGITYLEIICAPSCWDDGNPISNYTFFNTQPKGADVLQSVYYFNPQSTANTSSNNFWSGAAYTSVSGYWAQVYDGGIMYFDSIALPTISPSYEYSPCNSQSFPSPPGSSDPACSVLSYTGVGAYAGYNATSPYQQNITAAVCPGGSYQSLYSEDTTVWASSYNNYQYTAQNGIGFSSLTMAPPTAYGADGPWGPVIALVESDDPETGFMTYGYTGPNGTVAECPAGQIIVGVQAAGASLGGITYLEIICAPSCWAGPGSYPSSYWSYQSITGDICTNDTHLGPGALGAFPLAWQPEPAGVQPFVETQCSSGNSIANYTVQATNRTALGGYIGDAQTESVITYLSATCSDGTNLTSLVVDTASNASYIWGTPGPLTTVIPQWGGSLFSQFYNTQPNGADALQSIYNFNPVNTTYTYSNYTYSNMFYSGASWTYNIALPNLNSGYSYYSPCNPPSPPTIANASDPACFDLTAVGVGSYASYGLNTTTFQQPITESLCPSGSYVNSVNLLYHKRVPLWTNSTQAYYETVQISLGCSNWSDSIWLSVGNDALYPWNWDDISEGYQYFQNGFNAMTLPPNTSAGFYGPFSSNYQSGAFGYTGPNPVTAKCPAGQRVIGVNTSSTTLGGFNYFQLICAEYCWAGAGLNDNQYNSVYTSTTQACQLPAYYGPGPLSSYPVGDYTLPYQQPLATSACPNNTWITSFTLASANRTYTYSTYPESVISYLAAQCSDGTKLTPITLGGNTSDLTYGPNSPTVTITSNNSYGYFNSFQQSWTSQDVLQTILGFNFQSLQGWSYDNTVYPTFGGVLSGYVSQVYEGGIIFFNFITTPNYPNNYYCNINGTWPTLAAAPALAPAASFNLLKASPPSNSPPPPSPPPPVPPSPPPPVPPSPPPPVPPSPPPPVPPSPPPPRKSPPPPNPPPPEPPAPPGGYPPPNAPGNSLKASKVQKTQTVLHLGFTVPASTGLVECLPIPDSTYRILLIVMAPLFGVPFEAITIYIVANCPPSSSGRRLQQVSPPPPPGSSGGVNLGVNVNTQNSTLISANPSSSGVVAVANSFATAVQTGSFTSQMAAAGAPGFTISNVQYTPITQSEALATQPPGPPPPPAPSPPPPQVASPREANSAQSDSLSGGDIAGIVIGSVVFAAIVAAVVVGLVMLQRGKIHLAKQKSRARRQGVNPELQGSPASPDSNAGLTSDRGPTASN</sequence>
<dbReference type="Proteomes" id="UP001465755">
    <property type="component" value="Unassembled WGS sequence"/>
</dbReference>
<reference evidence="3 4" key="1">
    <citation type="journal article" date="2024" name="Nat. Commun.">
        <title>Phylogenomics reveals the evolutionary origins of lichenization in chlorophyte algae.</title>
        <authorList>
            <person name="Puginier C."/>
            <person name="Libourel C."/>
            <person name="Otte J."/>
            <person name="Skaloud P."/>
            <person name="Haon M."/>
            <person name="Grisel S."/>
            <person name="Petersen M."/>
            <person name="Berrin J.G."/>
            <person name="Delaux P.M."/>
            <person name="Dal Grande F."/>
            <person name="Keller J."/>
        </authorList>
    </citation>
    <scope>NUCLEOTIDE SEQUENCE [LARGE SCALE GENOMIC DNA]</scope>
    <source>
        <strain evidence="3 4">SAG 2036</strain>
    </source>
</reference>
<organism evidence="3 4">
    <name type="scientific">Symbiochloris irregularis</name>
    <dbReference type="NCBI Taxonomy" id="706552"/>
    <lineage>
        <taxon>Eukaryota</taxon>
        <taxon>Viridiplantae</taxon>
        <taxon>Chlorophyta</taxon>
        <taxon>core chlorophytes</taxon>
        <taxon>Trebouxiophyceae</taxon>
        <taxon>Trebouxiales</taxon>
        <taxon>Trebouxiaceae</taxon>
        <taxon>Symbiochloris</taxon>
    </lineage>
</organism>
<dbReference type="PANTHER" id="PTHR24216">
    <property type="entry name" value="PAXILLIN-RELATED"/>
    <property type="match status" value="1"/>
</dbReference>
<comment type="caution">
    <text evidence="3">The sequence shown here is derived from an EMBL/GenBank/DDBJ whole genome shotgun (WGS) entry which is preliminary data.</text>
</comment>
<feature type="region of interest" description="Disordered" evidence="1">
    <location>
        <begin position="1062"/>
        <end position="1085"/>
    </location>
</feature>
<feature type="compositionally biased region" description="Polar residues" evidence="1">
    <location>
        <begin position="1237"/>
        <end position="1247"/>
    </location>
</feature>
<keyword evidence="4" id="KW-1185">Reference proteome</keyword>
<feature type="compositionally biased region" description="Pro residues" evidence="1">
    <location>
        <begin position="1152"/>
        <end position="1168"/>
    </location>
</feature>
<dbReference type="AlphaFoldDB" id="A0AAW1PIN5"/>
<evidence type="ECO:0000313" key="3">
    <source>
        <dbReference type="EMBL" id="KAK9808088.1"/>
    </source>
</evidence>
<keyword evidence="2" id="KW-1133">Transmembrane helix</keyword>
<evidence type="ECO:0000313" key="4">
    <source>
        <dbReference type="Proteomes" id="UP001465755"/>
    </source>
</evidence>
<proteinExistence type="predicted"/>
<dbReference type="PRINTS" id="PR01217">
    <property type="entry name" value="PRICHEXTENSN"/>
</dbReference>
<feature type="region of interest" description="Disordered" evidence="1">
    <location>
        <begin position="1147"/>
        <end position="1181"/>
    </location>
</feature>
<feature type="compositionally biased region" description="Pro residues" evidence="1">
    <location>
        <begin position="922"/>
        <end position="991"/>
    </location>
</feature>
<evidence type="ECO:0000256" key="2">
    <source>
        <dbReference type="SAM" id="Phobius"/>
    </source>
</evidence>
<keyword evidence="2" id="KW-0812">Transmembrane</keyword>
<protein>
    <submittedName>
        <fullName evidence="3">Uncharacterized protein</fullName>
    </submittedName>
</protein>
<evidence type="ECO:0000256" key="1">
    <source>
        <dbReference type="SAM" id="MobiDB-lite"/>
    </source>
</evidence>
<dbReference type="PANTHER" id="PTHR24216:SF8">
    <property type="entry name" value="PAXILLIN, ISOFORM F"/>
    <property type="match status" value="1"/>
</dbReference>
<dbReference type="EMBL" id="JALJOQ010000027">
    <property type="protein sequence ID" value="KAK9808088.1"/>
    <property type="molecule type" value="Genomic_DNA"/>
</dbReference>
<feature type="region of interest" description="Disordered" evidence="1">
    <location>
        <begin position="1220"/>
        <end position="1257"/>
    </location>
</feature>
<feature type="region of interest" description="Disordered" evidence="1">
    <location>
        <begin position="918"/>
        <end position="1002"/>
    </location>
</feature>